<dbReference type="Proteomes" id="UP000050535">
    <property type="component" value="Unassembled WGS sequence"/>
</dbReference>
<dbReference type="EMBL" id="LGUC01000002">
    <property type="protein sequence ID" value="KPN29256.1"/>
    <property type="molecule type" value="Genomic_DNA"/>
</dbReference>
<dbReference type="OrthoDB" id="387731at2157"/>
<sequence>MSNPLPELRDGFNMSVSEHQSSVELERASTRELPPEFRDIENPLATVAPHVSQFVVRVNPSKPVHLRYFQTFGLAEEMMHGRRHRFGLTRSHHLLRMRSIRALFDAIDDPSRIQSAAERIVDAEQAIDTLHERRFSFLEGVDKYLCQSVMSETGYLDRHIDQYLSLDEAADRETVERRFERLREFLTRRAREEDAEVYDTLAGLERDYGRRVTELAADAALDTPYLVGPHDIDGFDAIPAGDLNLRDRLDAAVSAVRRIDPGDVDEESEEALLAEIEAELSGPVQGAEGVHPRELDLPLLDIPQSIESTDLLRNKYDVVLEAPTEMGQIINAAFRFTGNFGGVVYRIETEDGIQPNWLVNPLVADEAVPDDALGVPVDAVETYKQLWERVYFGNELLDTLLGMVGRDADRTVACPLCGISATGGVTPTAVPPHRWSTLCGSTSSSSFRRSKTRGRPPATRAADGVRSDWKRCGRR</sequence>
<accession>A0A0P7HXZ4</accession>
<evidence type="ECO:0000256" key="1">
    <source>
        <dbReference type="SAM" id="MobiDB-lite"/>
    </source>
</evidence>
<feature type="compositionally biased region" description="Basic and acidic residues" evidence="1">
    <location>
        <begin position="463"/>
        <end position="475"/>
    </location>
</feature>
<feature type="region of interest" description="Disordered" evidence="1">
    <location>
        <begin position="440"/>
        <end position="475"/>
    </location>
</feature>
<evidence type="ECO:0000313" key="2">
    <source>
        <dbReference type="EMBL" id="KPN29256.1"/>
    </source>
</evidence>
<dbReference type="STRING" id="699431.SY89_03490"/>
<evidence type="ECO:0000313" key="3">
    <source>
        <dbReference type="Proteomes" id="UP000050535"/>
    </source>
</evidence>
<dbReference type="AlphaFoldDB" id="A0A0P7HXZ4"/>
<dbReference type="RefSeq" id="WP_144427290.1">
    <property type="nucleotide sequence ID" value="NZ_LGUC01000002.1"/>
</dbReference>
<name>A0A0P7HXZ4_9EURY</name>
<feature type="region of interest" description="Disordered" evidence="1">
    <location>
        <begin position="1"/>
        <end position="30"/>
    </location>
</feature>
<reference evidence="3" key="1">
    <citation type="submission" date="2013-11" db="EMBL/GenBank/DDBJ databases">
        <authorList>
            <person name="Hoang H.T."/>
            <person name="Killian M.L."/>
            <person name="Madson D.M."/>
            <person name="Arruda P.H.E."/>
            <person name="Sun D."/>
            <person name="Schwartz K.J."/>
            <person name="Yoon K."/>
        </authorList>
    </citation>
    <scope>NUCLEOTIDE SEQUENCE [LARGE SCALE GENOMIC DNA]</scope>
    <source>
        <strain evidence="3">CDK2</strain>
    </source>
</reference>
<feature type="compositionally biased region" description="Polar residues" evidence="1">
    <location>
        <begin position="14"/>
        <end position="23"/>
    </location>
</feature>
<keyword evidence="3" id="KW-1185">Reference proteome</keyword>
<organism evidence="2 3">
    <name type="scientific">Halolamina pelagica</name>
    <dbReference type="NCBI Taxonomy" id="699431"/>
    <lineage>
        <taxon>Archaea</taxon>
        <taxon>Methanobacteriati</taxon>
        <taxon>Methanobacteriota</taxon>
        <taxon>Stenosarchaea group</taxon>
        <taxon>Halobacteria</taxon>
        <taxon>Halobacteriales</taxon>
        <taxon>Haloferacaceae</taxon>
    </lineage>
</organism>
<gene>
    <name evidence="2" type="ORF">SY89_03490</name>
</gene>
<comment type="caution">
    <text evidence="2">The sequence shown here is derived from an EMBL/GenBank/DDBJ whole genome shotgun (WGS) entry which is preliminary data.</text>
</comment>
<protein>
    <submittedName>
        <fullName evidence="2">Uncharacterized protein</fullName>
    </submittedName>
</protein>
<proteinExistence type="predicted"/>